<dbReference type="NCBIfam" id="TIGR00225">
    <property type="entry name" value="prc"/>
    <property type="match status" value="1"/>
</dbReference>
<dbReference type="GO" id="GO:0004175">
    <property type="term" value="F:endopeptidase activity"/>
    <property type="evidence" value="ECO:0007669"/>
    <property type="project" value="TreeGrafter"/>
</dbReference>
<evidence type="ECO:0000256" key="4">
    <source>
        <dbReference type="ARBA" id="ARBA00022825"/>
    </source>
</evidence>
<keyword evidence="7" id="KW-0732">Signal</keyword>
<dbReference type="FunFam" id="2.30.42.10:FF:000063">
    <property type="entry name" value="Peptidase, S41 family"/>
    <property type="match status" value="1"/>
</dbReference>
<protein>
    <submittedName>
        <fullName evidence="9">S41 family peptidase</fullName>
    </submittedName>
</protein>
<keyword evidence="2 5" id="KW-0645">Protease</keyword>
<evidence type="ECO:0000313" key="10">
    <source>
        <dbReference type="Proteomes" id="UP000552954"/>
    </source>
</evidence>
<organism evidence="9 10">
    <name type="scientific">Ramlibacter montanisoli</name>
    <dbReference type="NCBI Taxonomy" id="2732512"/>
    <lineage>
        <taxon>Bacteria</taxon>
        <taxon>Pseudomonadati</taxon>
        <taxon>Pseudomonadota</taxon>
        <taxon>Betaproteobacteria</taxon>
        <taxon>Burkholderiales</taxon>
        <taxon>Comamonadaceae</taxon>
        <taxon>Ramlibacter</taxon>
    </lineage>
</organism>
<comment type="similarity">
    <text evidence="1 5">Belongs to the peptidase S41A family.</text>
</comment>
<feature type="chain" id="PRO_5032980404" evidence="7">
    <location>
        <begin position="27"/>
        <end position="470"/>
    </location>
</feature>
<dbReference type="SUPFAM" id="SSF52096">
    <property type="entry name" value="ClpP/crotonase"/>
    <property type="match status" value="1"/>
</dbReference>
<keyword evidence="3 5" id="KW-0378">Hydrolase</keyword>
<dbReference type="PROSITE" id="PS50106">
    <property type="entry name" value="PDZ"/>
    <property type="match status" value="1"/>
</dbReference>
<evidence type="ECO:0000256" key="6">
    <source>
        <dbReference type="SAM" id="MobiDB-lite"/>
    </source>
</evidence>
<dbReference type="SMART" id="SM00228">
    <property type="entry name" value="PDZ"/>
    <property type="match status" value="1"/>
</dbReference>
<feature type="domain" description="PDZ" evidence="8">
    <location>
        <begin position="137"/>
        <end position="207"/>
    </location>
</feature>
<dbReference type="Gene3D" id="2.30.42.10">
    <property type="match status" value="1"/>
</dbReference>
<dbReference type="Gene3D" id="3.30.750.44">
    <property type="match status" value="1"/>
</dbReference>
<reference evidence="9 10" key="2">
    <citation type="submission" date="2020-06" db="EMBL/GenBank/DDBJ databases">
        <title>Ramlibacter rhizophilus sp. nov., isolated from rhizosphere soil of national flower Mugunghwa from South Korea.</title>
        <authorList>
            <person name="Zheng-Fei Y."/>
            <person name="Huan T."/>
        </authorList>
    </citation>
    <scope>NUCLEOTIDE SEQUENCE [LARGE SCALE GENOMIC DNA]</scope>
    <source>
        <strain evidence="9 10">B156</strain>
    </source>
</reference>
<dbReference type="InterPro" id="IPR005151">
    <property type="entry name" value="Tail-specific_protease"/>
</dbReference>
<dbReference type="RefSeq" id="WP_171556977.1">
    <property type="nucleotide sequence ID" value="NZ_JABFCS010000001.1"/>
</dbReference>
<dbReference type="CDD" id="cd07560">
    <property type="entry name" value="Peptidase_S41_CPP"/>
    <property type="match status" value="1"/>
</dbReference>
<evidence type="ECO:0000256" key="7">
    <source>
        <dbReference type="SAM" id="SignalP"/>
    </source>
</evidence>
<dbReference type="InterPro" id="IPR036034">
    <property type="entry name" value="PDZ_sf"/>
</dbReference>
<dbReference type="Gene3D" id="3.90.226.10">
    <property type="entry name" value="2-enoyl-CoA Hydratase, Chain A, domain 1"/>
    <property type="match status" value="1"/>
</dbReference>
<evidence type="ECO:0000313" key="9">
    <source>
        <dbReference type="EMBL" id="NNU42634.1"/>
    </source>
</evidence>
<dbReference type="AlphaFoldDB" id="A0A849K882"/>
<dbReference type="InterPro" id="IPR041489">
    <property type="entry name" value="PDZ_6"/>
</dbReference>
<dbReference type="Pfam" id="PF17820">
    <property type="entry name" value="PDZ_6"/>
    <property type="match status" value="1"/>
</dbReference>
<name>A0A849K882_9BURK</name>
<dbReference type="EMBL" id="JABFCS010000001">
    <property type="protein sequence ID" value="NNU42634.1"/>
    <property type="molecule type" value="Genomic_DNA"/>
</dbReference>
<keyword evidence="4 5" id="KW-0720">Serine protease</keyword>
<dbReference type="Proteomes" id="UP000552954">
    <property type="component" value="Unassembled WGS sequence"/>
</dbReference>
<comment type="caution">
    <text evidence="9">The sequence shown here is derived from an EMBL/GenBank/DDBJ whole genome shotgun (WGS) entry which is preliminary data.</text>
</comment>
<proteinExistence type="inferred from homology"/>
<keyword evidence="10" id="KW-1185">Reference proteome</keyword>
<feature type="region of interest" description="Disordered" evidence="6">
    <location>
        <begin position="406"/>
        <end position="428"/>
    </location>
</feature>
<dbReference type="GO" id="GO:0030288">
    <property type="term" value="C:outer membrane-bounded periplasmic space"/>
    <property type="evidence" value="ECO:0007669"/>
    <property type="project" value="TreeGrafter"/>
</dbReference>
<dbReference type="PANTHER" id="PTHR32060">
    <property type="entry name" value="TAIL-SPECIFIC PROTEASE"/>
    <property type="match status" value="1"/>
</dbReference>
<reference evidence="9 10" key="1">
    <citation type="submission" date="2020-05" db="EMBL/GenBank/DDBJ databases">
        <authorList>
            <person name="Khan S.A."/>
            <person name="Jeon C.O."/>
            <person name="Chun B.H."/>
        </authorList>
    </citation>
    <scope>NUCLEOTIDE SEQUENCE [LARGE SCALE GENOMIC DNA]</scope>
    <source>
        <strain evidence="9 10">B156</strain>
    </source>
</reference>
<dbReference type="SUPFAM" id="SSF50156">
    <property type="entry name" value="PDZ domain-like"/>
    <property type="match status" value="1"/>
</dbReference>
<dbReference type="InterPro" id="IPR001478">
    <property type="entry name" value="PDZ"/>
</dbReference>
<accession>A0A849K882</accession>
<feature type="signal peptide" evidence="7">
    <location>
        <begin position="1"/>
        <end position="26"/>
    </location>
</feature>
<dbReference type="InterPro" id="IPR029045">
    <property type="entry name" value="ClpP/crotonase-like_dom_sf"/>
</dbReference>
<dbReference type="PANTHER" id="PTHR32060:SF30">
    <property type="entry name" value="CARBOXY-TERMINAL PROCESSING PROTEASE CTPA"/>
    <property type="match status" value="1"/>
</dbReference>
<dbReference type="GO" id="GO:0008236">
    <property type="term" value="F:serine-type peptidase activity"/>
    <property type="evidence" value="ECO:0007669"/>
    <property type="project" value="UniProtKB-KW"/>
</dbReference>
<gene>
    <name evidence="9" type="ORF">HK415_04790</name>
</gene>
<dbReference type="SMART" id="SM00245">
    <property type="entry name" value="TSPc"/>
    <property type="match status" value="1"/>
</dbReference>
<feature type="compositionally biased region" description="Low complexity" evidence="6">
    <location>
        <begin position="415"/>
        <end position="428"/>
    </location>
</feature>
<evidence type="ECO:0000256" key="3">
    <source>
        <dbReference type="ARBA" id="ARBA00022801"/>
    </source>
</evidence>
<dbReference type="GO" id="GO:0006508">
    <property type="term" value="P:proteolysis"/>
    <property type="evidence" value="ECO:0007669"/>
    <property type="project" value="UniProtKB-KW"/>
</dbReference>
<evidence type="ECO:0000259" key="8">
    <source>
        <dbReference type="PROSITE" id="PS50106"/>
    </source>
</evidence>
<evidence type="ECO:0000256" key="2">
    <source>
        <dbReference type="ARBA" id="ARBA00022670"/>
    </source>
</evidence>
<dbReference type="CDD" id="cd06782">
    <property type="entry name" value="cpPDZ_CPP-like"/>
    <property type="match status" value="1"/>
</dbReference>
<evidence type="ECO:0000256" key="1">
    <source>
        <dbReference type="ARBA" id="ARBA00009179"/>
    </source>
</evidence>
<dbReference type="GO" id="GO:0007165">
    <property type="term" value="P:signal transduction"/>
    <property type="evidence" value="ECO:0007669"/>
    <property type="project" value="TreeGrafter"/>
</dbReference>
<evidence type="ECO:0000256" key="5">
    <source>
        <dbReference type="RuleBase" id="RU004404"/>
    </source>
</evidence>
<dbReference type="InterPro" id="IPR004447">
    <property type="entry name" value="Peptidase_S41A"/>
</dbReference>
<sequence length="470" mass="49072">MRRFLATLRVPALAAALLFAGSAALAQTAPAPDAAVTALQDAYVLKVAPGAQADQYRELFATVLQRVQRSYASEVDLPALAAEAKKVVERRAAGGADPAAVFSEAMNAALQTLDPYSRYLDPRARGNERDSFGPGFGGLGLQVEAGDGAVRVVEPIPGSPADRAGLRAGDLIVRVDEHPLTGLPLSDAIARMRGEPGTVVAITVRRTGEEFTVSLTRDTIRRQAVRWSMEGEVLVLRVSTFSGAVTAALRQAVTEASATRTPQAVVLDLRGNPGGLLTEAVRMADAFLGQGEIVSLRGRTASNQRSWQADAAELLPGVPMVVMVDRRSASASELVAAALQDNGRAFVMGQRSFGKGSVQTTFGLGEEARGALKLTTAFYHGPSGRSVHHAGITPDVELTGAPKTEARGEAWGQDASAPGEAPAAPASQARVDQGRCAAVYKAADPALSCAVAYLQARTLDAFLGAVAGRR</sequence>
<dbReference type="Pfam" id="PF03572">
    <property type="entry name" value="Peptidase_S41"/>
    <property type="match status" value="1"/>
</dbReference>